<keyword evidence="3" id="KW-1185">Reference proteome</keyword>
<reference evidence="2 3" key="1">
    <citation type="submission" date="2019-10" db="EMBL/GenBank/DDBJ databases">
        <title>Genome Sequences from Six Type Strain Members of the Archaeal Family Sulfolobaceae: Acidianus ambivalens, Acidianus infernus, Metallosphaera prunae, Stygiolobus azoricus, Sulfolobus metallicus, and Sulfurisphaera ohwakuensis.</title>
        <authorList>
            <person name="Counts J.A."/>
            <person name="Kelly R.M."/>
        </authorList>
    </citation>
    <scope>NUCLEOTIDE SEQUENCE [LARGE SCALE GENOMIC DNA]</scope>
    <source>
        <strain evidence="2 3">DSM 3191</strain>
    </source>
</reference>
<evidence type="ECO:0000256" key="1">
    <source>
        <dbReference type="SAM" id="Phobius"/>
    </source>
</evidence>
<feature type="transmembrane region" description="Helical" evidence="1">
    <location>
        <begin position="48"/>
        <end position="69"/>
    </location>
</feature>
<evidence type="ECO:0000313" key="2">
    <source>
        <dbReference type="EMBL" id="MUM64328.1"/>
    </source>
</evidence>
<dbReference type="EMBL" id="WFIY01000004">
    <property type="protein sequence ID" value="MUM64328.1"/>
    <property type="molecule type" value="Genomic_DNA"/>
</dbReference>
<comment type="caution">
    <text evidence="2">The sequence shown here is derived from an EMBL/GenBank/DDBJ whole genome shotgun (WGS) entry which is preliminary data.</text>
</comment>
<dbReference type="RefSeq" id="WP_155862824.1">
    <property type="nucleotide sequence ID" value="NZ_WFIY01000004.1"/>
</dbReference>
<organism evidence="2 3">
    <name type="scientific">Acidianus infernus</name>
    <dbReference type="NCBI Taxonomy" id="12915"/>
    <lineage>
        <taxon>Archaea</taxon>
        <taxon>Thermoproteota</taxon>
        <taxon>Thermoprotei</taxon>
        <taxon>Sulfolobales</taxon>
        <taxon>Sulfolobaceae</taxon>
        <taxon>Acidianus</taxon>
    </lineage>
</organism>
<evidence type="ECO:0008006" key="4">
    <source>
        <dbReference type="Google" id="ProtNLM"/>
    </source>
</evidence>
<sequence>MTEEKQEQERRQTKRWDRFTWTVVIGPLAFFFVLSIGLALYLNNFGPWRAVVPVIIGFAIFFFIMGVFLRSKFGRLAF</sequence>
<keyword evidence="1" id="KW-1133">Transmembrane helix</keyword>
<accession>A0A6A9QKB6</accession>
<keyword evidence="1" id="KW-0472">Membrane</keyword>
<name>A0A6A9QKB6_ACIIN</name>
<dbReference type="Proteomes" id="UP000440125">
    <property type="component" value="Unassembled WGS sequence"/>
</dbReference>
<dbReference type="OrthoDB" id="41704at2157"/>
<dbReference type="AlphaFoldDB" id="A0A6A9QKB6"/>
<protein>
    <recommendedName>
        <fullName evidence="4">DUF4175 domain-containing protein</fullName>
    </recommendedName>
</protein>
<feature type="transmembrane region" description="Helical" evidence="1">
    <location>
        <begin position="21"/>
        <end position="42"/>
    </location>
</feature>
<gene>
    <name evidence="2" type="ORF">D1867_03475</name>
</gene>
<proteinExistence type="predicted"/>
<evidence type="ECO:0000313" key="3">
    <source>
        <dbReference type="Proteomes" id="UP000440125"/>
    </source>
</evidence>
<keyword evidence="1" id="KW-0812">Transmembrane</keyword>